<protein>
    <submittedName>
        <fullName evidence="5">GntR family transcriptional regulator</fullName>
    </submittedName>
</protein>
<dbReference type="SUPFAM" id="SSF48008">
    <property type="entry name" value="GntR ligand-binding domain-like"/>
    <property type="match status" value="1"/>
</dbReference>
<dbReference type="PANTHER" id="PTHR43537">
    <property type="entry name" value="TRANSCRIPTIONAL REGULATOR, GNTR FAMILY"/>
    <property type="match status" value="1"/>
</dbReference>
<dbReference type="InterPro" id="IPR008920">
    <property type="entry name" value="TF_FadR/GntR_C"/>
</dbReference>
<keyword evidence="6" id="KW-1185">Reference proteome</keyword>
<evidence type="ECO:0000313" key="6">
    <source>
        <dbReference type="Proteomes" id="UP000265419"/>
    </source>
</evidence>
<dbReference type="Pfam" id="PF07729">
    <property type="entry name" value="FCD"/>
    <property type="match status" value="1"/>
</dbReference>
<dbReference type="SUPFAM" id="SSF46785">
    <property type="entry name" value="Winged helix' DNA-binding domain"/>
    <property type="match status" value="1"/>
</dbReference>
<evidence type="ECO:0000259" key="4">
    <source>
        <dbReference type="PROSITE" id="PS50949"/>
    </source>
</evidence>
<dbReference type="Gene3D" id="1.10.10.10">
    <property type="entry name" value="Winged helix-like DNA-binding domain superfamily/Winged helix DNA-binding domain"/>
    <property type="match status" value="1"/>
</dbReference>
<dbReference type="EMBL" id="QQXK01000011">
    <property type="protein sequence ID" value="RII42534.1"/>
    <property type="molecule type" value="Genomic_DNA"/>
</dbReference>
<dbReference type="GO" id="GO:0003700">
    <property type="term" value="F:DNA-binding transcription factor activity"/>
    <property type="evidence" value="ECO:0007669"/>
    <property type="project" value="InterPro"/>
</dbReference>
<dbReference type="InterPro" id="IPR000524">
    <property type="entry name" value="Tscrpt_reg_HTH_GntR"/>
</dbReference>
<keyword evidence="2" id="KW-0238">DNA-binding</keyword>
<dbReference type="SMART" id="SM00895">
    <property type="entry name" value="FCD"/>
    <property type="match status" value="1"/>
</dbReference>
<dbReference type="CDD" id="cd07377">
    <property type="entry name" value="WHTH_GntR"/>
    <property type="match status" value="1"/>
</dbReference>
<accession>A0A399JBE2</accession>
<organism evidence="5 6">
    <name type="scientific">Galactobacter valiniphilus</name>
    <dbReference type="NCBI Taxonomy" id="2676122"/>
    <lineage>
        <taxon>Bacteria</taxon>
        <taxon>Bacillati</taxon>
        <taxon>Actinomycetota</taxon>
        <taxon>Actinomycetes</taxon>
        <taxon>Micrococcales</taxon>
        <taxon>Micrococcaceae</taxon>
        <taxon>Galactobacter</taxon>
    </lineage>
</organism>
<dbReference type="PANTHER" id="PTHR43537:SF45">
    <property type="entry name" value="GNTR FAMILY REGULATORY PROTEIN"/>
    <property type="match status" value="1"/>
</dbReference>
<gene>
    <name evidence="5" type="ORF">DWB68_07240</name>
</gene>
<evidence type="ECO:0000313" key="5">
    <source>
        <dbReference type="EMBL" id="RII42534.1"/>
    </source>
</evidence>
<evidence type="ECO:0000256" key="2">
    <source>
        <dbReference type="ARBA" id="ARBA00023125"/>
    </source>
</evidence>
<dbReference type="InterPro" id="IPR011711">
    <property type="entry name" value="GntR_C"/>
</dbReference>
<evidence type="ECO:0000256" key="1">
    <source>
        <dbReference type="ARBA" id="ARBA00023015"/>
    </source>
</evidence>
<dbReference type="PRINTS" id="PR00035">
    <property type="entry name" value="HTHGNTR"/>
</dbReference>
<dbReference type="PROSITE" id="PS50949">
    <property type="entry name" value="HTH_GNTR"/>
    <property type="match status" value="1"/>
</dbReference>
<reference evidence="5 6" key="1">
    <citation type="submission" date="2018-07" db="EMBL/GenBank/DDBJ databases">
        <title>Arthrobacter sp. nov., isolated from raw cow's milk with high bacterial count.</title>
        <authorList>
            <person name="Hahne J."/>
            <person name="Isele D."/>
            <person name="Lipski A."/>
        </authorList>
    </citation>
    <scope>NUCLEOTIDE SEQUENCE [LARGE SCALE GENOMIC DNA]</scope>
    <source>
        <strain evidence="5 6">JZ R-35</strain>
    </source>
</reference>
<proteinExistence type="predicted"/>
<feature type="domain" description="HTH gntR-type" evidence="4">
    <location>
        <begin position="9"/>
        <end position="76"/>
    </location>
</feature>
<sequence>MKTTGGAAESEAERAAATLRDQIVDGERLPGSRLVERDLAAELGVSRLPIREALRALTNEGLVTPRPRTWAVVREFSEQDIDDLQQVRAALEPLAFAGLAATRTAEDLKRLRAILARHAEAASRGDVAASHREAAAFHTVALELSPNGLVGEVGALLASRLRWMLSQHDDLLAVTDEHEELYAAIEAGDPERARALAEEHLVSSARRAEEHGRAAYVTA</sequence>
<dbReference type="InterPro" id="IPR036390">
    <property type="entry name" value="WH_DNA-bd_sf"/>
</dbReference>
<dbReference type="Gene3D" id="1.20.120.530">
    <property type="entry name" value="GntR ligand-binding domain-like"/>
    <property type="match status" value="1"/>
</dbReference>
<keyword evidence="3" id="KW-0804">Transcription</keyword>
<dbReference type="Proteomes" id="UP000265419">
    <property type="component" value="Unassembled WGS sequence"/>
</dbReference>
<dbReference type="InterPro" id="IPR036388">
    <property type="entry name" value="WH-like_DNA-bd_sf"/>
</dbReference>
<keyword evidence="1" id="KW-0805">Transcription regulation</keyword>
<dbReference type="SMART" id="SM00345">
    <property type="entry name" value="HTH_GNTR"/>
    <property type="match status" value="1"/>
</dbReference>
<dbReference type="AlphaFoldDB" id="A0A399JBE2"/>
<name>A0A399JBE2_9MICC</name>
<dbReference type="RefSeq" id="WP_119424476.1">
    <property type="nucleotide sequence ID" value="NZ_QQXK01000011.1"/>
</dbReference>
<evidence type="ECO:0000256" key="3">
    <source>
        <dbReference type="ARBA" id="ARBA00023163"/>
    </source>
</evidence>
<comment type="caution">
    <text evidence="5">The sequence shown here is derived from an EMBL/GenBank/DDBJ whole genome shotgun (WGS) entry which is preliminary data.</text>
</comment>
<dbReference type="GO" id="GO:0003677">
    <property type="term" value="F:DNA binding"/>
    <property type="evidence" value="ECO:0007669"/>
    <property type="project" value="UniProtKB-KW"/>
</dbReference>
<dbReference type="Pfam" id="PF00392">
    <property type="entry name" value="GntR"/>
    <property type="match status" value="1"/>
</dbReference>